<comment type="caution">
    <text evidence="1">The sequence shown here is derived from an EMBL/GenBank/DDBJ whole genome shotgun (WGS) entry which is preliminary data.</text>
</comment>
<evidence type="ECO:0000313" key="1">
    <source>
        <dbReference type="EMBL" id="MFG6078556.1"/>
    </source>
</evidence>
<sequence length="125" mass="14263">MQTIRILPAWVSWRKILLFWHFKPEGLVILAQMQALIPWHNASDPLNQKAATYPESQAENKLLCRTGGITIKTFNDDIKPFTDFLVGASEPSAKRDETVQALAGSHEFWKHDFSIAEDSKTHEPF</sequence>
<gene>
    <name evidence="1" type="ORF">AB3U87_19570</name>
</gene>
<proteinExistence type="predicted"/>
<reference evidence="1 2" key="1">
    <citation type="submission" date="2024-07" db="EMBL/GenBank/DDBJ databases">
        <title>Novel bacterial strain Erwinia sp. OPT-41 promoting growth of various crops.</title>
        <authorList>
            <person name="Egorshina A."/>
            <person name="Lukyantsev M.A."/>
            <person name="Golubev S.N."/>
            <person name="Muratova A.Y."/>
            <person name="Bulygina E.A."/>
        </authorList>
    </citation>
    <scope>NUCLEOTIDE SEQUENCE [LARGE SCALE GENOMIC DNA]</scope>
    <source>
        <strain evidence="1 2">OPT-41</strain>
    </source>
</reference>
<evidence type="ECO:0000313" key="2">
    <source>
        <dbReference type="Proteomes" id="UP001605250"/>
    </source>
</evidence>
<name>A0ABW7CSY3_9GAMM</name>
<dbReference type="RefSeq" id="WP_394150180.1">
    <property type="nucleotide sequence ID" value="NZ_JBGCUC010000023.1"/>
</dbReference>
<protein>
    <submittedName>
        <fullName evidence="1">Uncharacterized protein</fullName>
    </submittedName>
</protein>
<dbReference type="Proteomes" id="UP001605250">
    <property type="component" value="Unassembled WGS sequence"/>
</dbReference>
<dbReference type="EMBL" id="JBGCUC010000023">
    <property type="protein sequence ID" value="MFG6078556.1"/>
    <property type="molecule type" value="Genomic_DNA"/>
</dbReference>
<accession>A0ABW7CSY3</accession>
<keyword evidence="2" id="KW-1185">Reference proteome</keyword>
<organism evidence="1 2">
    <name type="scientific">Erwinia plantamica</name>
    <dbReference type="NCBI Taxonomy" id="3237104"/>
    <lineage>
        <taxon>Bacteria</taxon>
        <taxon>Pseudomonadati</taxon>
        <taxon>Pseudomonadota</taxon>
        <taxon>Gammaproteobacteria</taxon>
        <taxon>Enterobacterales</taxon>
        <taxon>Erwiniaceae</taxon>
        <taxon>Erwinia</taxon>
    </lineage>
</organism>